<dbReference type="InterPro" id="IPR050662">
    <property type="entry name" value="Sec-metab_biosynth-thioest"/>
</dbReference>
<evidence type="ECO:0000259" key="1">
    <source>
        <dbReference type="SMART" id="SM00849"/>
    </source>
</evidence>
<comment type="caution">
    <text evidence="2">The sequence shown here is derived from an EMBL/GenBank/DDBJ whole genome shotgun (WGS) entry which is preliminary data.</text>
</comment>
<dbReference type="InterPro" id="IPR001279">
    <property type="entry name" value="Metallo-B-lactamas"/>
</dbReference>
<dbReference type="RefSeq" id="WP_223990282.1">
    <property type="nucleotide sequence ID" value="NZ_CAJZAG010000006.1"/>
</dbReference>
<dbReference type="Gene3D" id="3.60.15.10">
    <property type="entry name" value="Ribonuclease Z/Hydroxyacylglutathione hydrolase-like"/>
    <property type="match status" value="1"/>
</dbReference>
<evidence type="ECO:0000313" key="3">
    <source>
        <dbReference type="Proteomes" id="UP000706525"/>
    </source>
</evidence>
<name>A0ABN7YRJ9_9BURK</name>
<dbReference type="Pfam" id="PF21221">
    <property type="entry name" value="B_lactamase-like_C"/>
    <property type="match status" value="1"/>
</dbReference>
<dbReference type="Gene3D" id="1.10.10.10">
    <property type="entry name" value="Winged helix-like DNA-binding domain superfamily/Winged helix DNA-binding domain"/>
    <property type="match status" value="1"/>
</dbReference>
<dbReference type="EMBL" id="CAJZAG010000006">
    <property type="protein sequence ID" value="CAG9175818.1"/>
    <property type="molecule type" value="Genomic_DNA"/>
</dbReference>
<evidence type="ECO:0000313" key="2">
    <source>
        <dbReference type="EMBL" id="CAG9175818.1"/>
    </source>
</evidence>
<dbReference type="SMART" id="SM00849">
    <property type="entry name" value="Lactamase_B"/>
    <property type="match status" value="1"/>
</dbReference>
<dbReference type="InterPro" id="IPR036866">
    <property type="entry name" value="RibonucZ/Hydroxyglut_hydro"/>
</dbReference>
<dbReference type="SUPFAM" id="SSF56281">
    <property type="entry name" value="Metallo-hydrolase/oxidoreductase"/>
    <property type="match status" value="1"/>
</dbReference>
<reference evidence="2 3" key="1">
    <citation type="submission" date="2021-08" db="EMBL/GenBank/DDBJ databases">
        <authorList>
            <person name="Peeters C."/>
        </authorList>
    </citation>
    <scope>NUCLEOTIDE SEQUENCE [LARGE SCALE GENOMIC DNA]</scope>
    <source>
        <strain evidence="2 3">LMG 32289</strain>
    </source>
</reference>
<keyword evidence="3" id="KW-1185">Reference proteome</keyword>
<dbReference type="InterPro" id="IPR036388">
    <property type="entry name" value="WH-like_DNA-bd_sf"/>
</dbReference>
<dbReference type="Pfam" id="PF00753">
    <property type="entry name" value="Lactamase_B"/>
    <property type="match status" value="1"/>
</dbReference>
<sequence>MNALEHQLQYPYGDTLPEPGTRQEVAPGIYWLRMPLPFALDHINLWLVRDRLDGRDGWTIIDCGITNDTIQAHWESIFAHHLDGLPVLRVLVTHCHPDHVGLAHWLCKRWDVRLWMSLGDYMTARVMNSGTGAGSNAGGDFAASHFERHGLTDPENLEKLRARKSYYPSLVPDLPTQYRRLMDDDVVKLGLDDAGSPAEWRVITGFGHAPEHVALYNAASNVLISGDMVLPRISTNVSVFDMEPEANPLQLYLDSLGKYEDLPADVLILPSHGRPFRNLHTRLRQLHEHHVDRLAETLAACTERPCHAHDIVGVIFRRQFDIHQLTFAMGEALAHLHALWHRGELVRELGEDGIYRFRAA</sequence>
<proteinExistence type="predicted"/>
<dbReference type="PANTHER" id="PTHR23131:SF4">
    <property type="entry name" value="METALLO-BETA-LACTAMASE SUPERFAMILY POTEIN"/>
    <property type="match status" value="1"/>
</dbReference>
<accession>A0ABN7YRJ9</accession>
<feature type="domain" description="Metallo-beta-lactamase" evidence="1">
    <location>
        <begin position="42"/>
        <end position="272"/>
    </location>
</feature>
<gene>
    <name evidence="2" type="ORF">LMG32289_03417</name>
</gene>
<protein>
    <recommendedName>
        <fullName evidence="1">Metallo-beta-lactamase domain-containing protein</fullName>
    </recommendedName>
</protein>
<dbReference type="Proteomes" id="UP000706525">
    <property type="component" value="Unassembled WGS sequence"/>
</dbReference>
<dbReference type="PANTHER" id="PTHR23131">
    <property type="entry name" value="ENDORIBONUCLEASE LACTB2"/>
    <property type="match status" value="1"/>
</dbReference>
<dbReference type="InterPro" id="IPR048933">
    <property type="entry name" value="B_lactamase-like_C"/>
</dbReference>
<organism evidence="2 3">
    <name type="scientific">Cupriavidus pampae</name>
    <dbReference type="NCBI Taxonomy" id="659251"/>
    <lineage>
        <taxon>Bacteria</taxon>
        <taxon>Pseudomonadati</taxon>
        <taxon>Pseudomonadota</taxon>
        <taxon>Betaproteobacteria</taxon>
        <taxon>Burkholderiales</taxon>
        <taxon>Burkholderiaceae</taxon>
        <taxon>Cupriavidus</taxon>
    </lineage>
</organism>